<proteinExistence type="predicted"/>
<protein>
    <recommendedName>
        <fullName evidence="4">Pentapeptide repeat-containing protein</fullName>
    </recommendedName>
</protein>
<keyword evidence="1" id="KW-1133">Transmembrane helix</keyword>
<dbReference type="Proteomes" id="UP000663845">
    <property type="component" value="Unassembled WGS sequence"/>
</dbReference>
<dbReference type="EMBL" id="CAJNOG010000199">
    <property type="protein sequence ID" value="CAF1067814.1"/>
    <property type="molecule type" value="Genomic_DNA"/>
</dbReference>
<dbReference type="Pfam" id="PF00805">
    <property type="entry name" value="Pentapeptide"/>
    <property type="match status" value="1"/>
</dbReference>
<evidence type="ECO:0000313" key="2">
    <source>
        <dbReference type="EMBL" id="CAF1067814.1"/>
    </source>
</evidence>
<comment type="caution">
    <text evidence="2">The sequence shown here is derived from an EMBL/GenBank/DDBJ whole genome shotgun (WGS) entry which is preliminary data.</text>
</comment>
<organism evidence="2 3">
    <name type="scientific">Adineta steineri</name>
    <dbReference type="NCBI Taxonomy" id="433720"/>
    <lineage>
        <taxon>Eukaryota</taxon>
        <taxon>Metazoa</taxon>
        <taxon>Spiralia</taxon>
        <taxon>Gnathifera</taxon>
        <taxon>Rotifera</taxon>
        <taxon>Eurotatoria</taxon>
        <taxon>Bdelloidea</taxon>
        <taxon>Adinetida</taxon>
        <taxon>Adinetidae</taxon>
        <taxon>Adineta</taxon>
    </lineage>
</organism>
<keyword evidence="1" id="KW-0812">Transmembrane</keyword>
<dbReference type="Gene3D" id="2.160.20.80">
    <property type="entry name" value="E3 ubiquitin-protein ligase SopA"/>
    <property type="match status" value="1"/>
</dbReference>
<dbReference type="InterPro" id="IPR001646">
    <property type="entry name" value="5peptide_repeat"/>
</dbReference>
<feature type="transmembrane region" description="Helical" evidence="1">
    <location>
        <begin position="28"/>
        <end position="50"/>
    </location>
</feature>
<sequence>MLSREQGTQTDRFRYQSHGFYGLTLKDILKFVSSLLLPLMLGVFTVVFTIHQQNVTSRQRVEDRQLARQQWLEDQNASRLQRQQELDIANNQSDANRRSVEVQKEQEKERYRNDVLVAYIREIGDLLKESNGSLTTNPLTATLARVKTLNVFRQLDPPRNMHIIRFLYEADQLTNTDNHISLDLSKAELYNIDFGALFNNVDLTNANFTGANLHEAKFIGTIITDKQLRSALSIRDARLPNGTLGQNKKLLRNGNADCNSTLTNTWQVYYGAIVILASEEDPSNCRFTLGSAQIESKISQRIDLAQFWDADFWMYSHVILNARMTTGVSIQVSTINGHGLLLEKQTLGKL</sequence>
<dbReference type="SUPFAM" id="SSF141571">
    <property type="entry name" value="Pentapeptide repeat-like"/>
    <property type="match status" value="1"/>
</dbReference>
<reference evidence="2" key="1">
    <citation type="submission" date="2021-02" db="EMBL/GenBank/DDBJ databases">
        <authorList>
            <person name="Nowell W R."/>
        </authorList>
    </citation>
    <scope>NUCLEOTIDE SEQUENCE</scope>
</reference>
<evidence type="ECO:0008006" key="4">
    <source>
        <dbReference type="Google" id="ProtNLM"/>
    </source>
</evidence>
<evidence type="ECO:0000256" key="1">
    <source>
        <dbReference type="SAM" id="Phobius"/>
    </source>
</evidence>
<evidence type="ECO:0000313" key="3">
    <source>
        <dbReference type="Proteomes" id="UP000663845"/>
    </source>
</evidence>
<dbReference type="AlphaFoldDB" id="A0A814LSR6"/>
<keyword evidence="1" id="KW-0472">Membrane</keyword>
<gene>
    <name evidence="2" type="ORF">JYZ213_LOCUS19584</name>
</gene>
<name>A0A814LSR6_9BILA</name>
<accession>A0A814LSR6</accession>